<dbReference type="KEGG" id="pseo:OM33_03315"/>
<evidence type="ECO:0000256" key="3">
    <source>
        <dbReference type="ARBA" id="ARBA00012140"/>
    </source>
</evidence>
<dbReference type="PANTHER" id="PTHR22807">
    <property type="entry name" value="NOP2 YEAST -RELATED NOL1/NOP2/FMU SUN DOMAIN-CONTAINING"/>
    <property type="match status" value="1"/>
</dbReference>
<gene>
    <name evidence="15" type="ORF">OM33_03315</name>
</gene>
<dbReference type="STRING" id="1348114.OM33_03315"/>
<dbReference type="NCBIfam" id="TIGR00563">
    <property type="entry name" value="rsmB"/>
    <property type="match status" value="1"/>
</dbReference>
<evidence type="ECO:0000256" key="11">
    <source>
        <dbReference type="ARBA" id="ARBA00031088"/>
    </source>
</evidence>
<evidence type="ECO:0000256" key="6">
    <source>
        <dbReference type="ARBA" id="ARBA00022603"/>
    </source>
</evidence>
<feature type="domain" description="SAM-dependent MTase RsmB/NOP-type" evidence="14">
    <location>
        <begin position="165"/>
        <end position="430"/>
    </location>
</feature>
<dbReference type="FunFam" id="3.40.50.150:FF:000022">
    <property type="entry name" value="Ribosomal RNA small subunit methyltransferase B"/>
    <property type="match status" value="1"/>
</dbReference>
<proteinExistence type="inferred from homology"/>
<reference evidence="15 16" key="1">
    <citation type="submission" date="2014-11" db="EMBL/GenBank/DDBJ databases">
        <title>Complete Genome Sequence of Pseudoalteromonas sp. Strain OCN003 Isolated from Kaneohe Bay, Oahu, Hawaii.</title>
        <authorList>
            <person name="Beurmann S."/>
            <person name="Videau P."/>
            <person name="Ushijima B."/>
            <person name="Smith A.M."/>
            <person name="Aeby G.S."/>
            <person name="Callahan S.M."/>
            <person name="Belcaid M."/>
        </authorList>
    </citation>
    <scope>NUCLEOTIDE SEQUENCE [LARGE SCALE GENOMIC DNA]</scope>
    <source>
        <strain evidence="15 16">OCN003</strain>
    </source>
</reference>
<keyword evidence="7 13" id="KW-0808">Transferase</keyword>
<dbReference type="Gene3D" id="3.40.50.150">
    <property type="entry name" value="Vaccinia Virus protein VP39"/>
    <property type="match status" value="1"/>
</dbReference>
<feature type="binding site" evidence="13">
    <location>
        <position position="277"/>
    </location>
    <ligand>
        <name>S-adenosyl-L-methionine</name>
        <dbReference type="ChEBI" id="CHEBI:59789"/>
    </ligand>
</feature>
<feature type="active site" description="Nucleophile" evidence="13">
    <location>
        <position position="375"/>
    </location>
</feature>
<dbReference type="SUPFAM" id="SSF48013">
    <property type="entry name" value="NusB-like"/>
    <property type="match status" value="1"/>
</dbReference>
<evidence type="ECO:0000313" key="15">
    <source>
        <dbReference type="EMBL" id="AIY64293.1"/>
    </source>
</evidence>
<evidence type="ECO:0000256" key="13">
    <source>
        <dbReference type="PROSITE-ProRule" id="PRU01023"/>
    </source>
</evidence>
<dbReference type="NCBIfam" id="NF011494">
    <property type="entry name" value="PRK14902.1"/>
    <property type="match status" value="1"/>
</dbReference>
<evidence type="ECO:0000313" key="16">
    <source>
        <dbReference type="Proteomes" id="UP000030341"/>
    </source>
</evidence>
<dbReference type="Pfam" id="PF01029">
    <property type="entry name" value="NusB"/>
    <property type="match status" value="1"/>
</dbReference>
<evidence type="ECO:0000256" key="8">
    <source>
        <dbReference type="ARBA" id="ARBA00022691"/>
    </source>
</evidence>
<keyword evidence="8 13" id="KW-0949">S-adenosyl-L-methionine</keyword>
<dbReference type="InterPro" id="IPR004573">
    <property type="entry name" value="rRNA_ssu_MeTfrase_B"/>
</dbReference>
<comment type="similarity">
    <text evidence="13">Belongs to the class I-like SAM-binding methyltransferase superfamily. RsmB/NOP family.</text>
</comment>
<dbReference type="Gene3D" id="1.10.940.10">
    <property type="entry name" value="NusB-like"/>
    <property type="match status" value="1"/>
</dbReference>
<dbReference type="NCBIfam" id="NF008149">
    <property type="entry name" value="PRK10901.1"/>
    <property type="match status" value="1"/>
</dbReference>
<dbReference type="OrthoDB" id="9810297at2"/>
<dbReference type="InterPro" id="IPR006027">
    <property type="entry name" value="NusB_RsmB_TIM44"/>
</dbReference>
<dbReference type="Proteomes" id="UP000030341">
    <property type="component" value="Chromosome 1"/>
</dbReference>
<dbReference type="InterPro" id="IPR054728">
    <property type="entry name" value="RsmB-like_ferredoxin"/>
</dbReference>
<evidence type="ECO:0000256" key="12">
    <source>
        <dbReference type="ARBA" id="ARBA00047283"/>
    </source>
</evidence>
<dbReference type="Gene3D" id="1.10.287.730">
    <property type="entry name" value="Helix hairpin bin"/>
    <property type="match status" value="1"/>
</dbReference>
<dbReference type="eggNOG" id="COG0144">
    <property type="taxonomic scope" value="Bacteria"/>
</dbReference>
<dbReference type="GO" id="GO:0003723">
    <property type="term" value="F:RNA binding"/>
    <property type="evidence" value="ECO:0007669"/>
    <property type="project" value="UniProtKB-UniRule"/>
</dbReference>
<protein>
    <recommendedName>
        <fullName evidence="3">16S rRNA (cytosine(967)-C(5))-methyltransferase</fullName>
        <ecNumber evidence="3">2.1.1.176</ecNumber>
    </recommendedName>
    <alternativeName>
        <fullName evidence="10">16S rRNA m5C967 methyltransferase</fullName>
    </alternativeName>
    <alternativeName>
        <fullName evidence="11">rRNA (cytosine-C(5)-)-methyltransferase RsmB</fullName>
    </alternativeName>
</protein>
<dbReference type="InterPro" id="IPR035926">
    <property type="entry name" value="NusB-like_sf"/>
</dbReference>
<name>A0A0A7ECQ4_9GAMM</name>
<dbReference type="Pfam" id="PF22458">
    <property type="entry name" value="RsmF-B_ferredox"/>
    <property type="match status" value="1"/>
</dbReference>
<evidence type="ECO:0000256" key="4">
    <source>
        <dbReference type="ARBA" id="ARBA00022490"/>
    </source>
</evidence>
<comment type="catalytic activity">
    <reaction evidence="12">
        <text>cytidine(967) in 16S rRNA + S-adenosyl-L-methionine = 5-methylcytidine(967) in 16S rRNA + S-adenosyl-L-homocysteine + H(+)</text>
        <dbReference type="Rhea" id="RHEA:42748"/>
        <dbReference type="Rhea" id="RHEA-COMP:10219"/>
        <dbReference type="Rhea" id="RHEA-COMP:10220"/>
        <dbReference type="ChEBI" id="CHEBI:15378"/>
        <dbReference type="ChEBI" id="CHEBI:57856"/>
        <dbReference type="ChEBI" id="CHEBI:59789"/>
        <dbReference type="ChEBI" id="CHEBI:74483"/>
        <dbReference type="ChEBI" id="CHEBI:82748"/>
        <dbReference type="EC" id="2.1.1.176"/>
    </reaction>
</comment>
<accession>A0A0A7ECQ4</accession>
<evidence type="ECO:0000256" key="5">
    <source>
        <dbReference type="ARBA" id="ARBA00022552"/>
    </source>
</evidence>
<dbReference type="GO" id="GO:0005829">
    <property type="term" value="C:cytosol"/>
    <property type="evidence" value="ECO:0007669"/>
    <property type="project" value="TreeGrafter"/>
</dbReference>
<comment type="function">
    <text evidence="1">Specifically methylates the cytosine at position 967 (m5C967) of 16S rRNA.</text>
</comment>
<dbReference type="Pfam" id="PF01189">
    <property type="entry name" value="Methyltr_RsmB-F"/>
    <property type="match status" value="1"/>
</dbReference>
<evidence type="ECO:0000256" key="2">
    <source>
        <dbReference type="ARBA" id="ARBA00004496"/>
    </source>
</evidence>
<dbReference type="Gene3D" id="3.30.70.1170">
    <property type="entry name" value="Sun protein, domain 3"/>
    <property type="match status" value="1"/>
</dbReference>
<sequence length="430" mass="48669">MTTMSSVRAYAAETLHLVVDKGHSLSQVLPRYSDKLPPKERPLLQQLCYGVLRYLPSLENYCSHLLEKPLKGKQRPFQFLLYVGIYQLQHMRIPAHAALDETVNAVKTMRAPGLKGLVNAVLRNFQRRQSELENLADQIDACKYNHPGWFLNRLKAAYPDNWQDIVEANQVQAPMWLRVNGNYHSPKAYRELLFDADIEAHLVDHFDDALVLENAVDVFKLPGFELGHSSVQDGAAQLAARLLEPKDGDKILDACAAPGGKTCHILELAECNVTALDHDATRLERVQQNLERIGLNAKLISADASQPDDWWDGEQYDRILLDVPCSATGVIRRHPDIKWLRRASDIEQLAKLQQQILEQIWPLLKSGGTLVYATCSVLPEENTDQIKQFLAKHADAKHIALNLTDTIEQPGWQLLPDEHDGFFYAKIEKL</sequence>
<dbReference type="EC" id="2.1.1.176" evidence="3"/>
<dbReference type="PROSITE" id="PS51686">
    <property type="entry name" value="SAM_MT_RSMB_NOP"/>
    <property type="match status" value="1"/>
</dbReference>
<feature type="binding site" evidence="13">
    <location>
        <begin position="255"/>
        <end position="261"/>
    </location>
    <ligand>
        <name>S-adenosyl-L-methionine</name>
        <dbReference type="ChEBI" id="CHEBI:59789"/>
    </ligand>
</feature>
<dbReference type="InterPro" id="IPR029063">
    <property type="entry name" value="SAM-dependent_MTases_sf"/>
</dbReference>
<evidence type="ECO:0000256" key="1">
    <source>
        <dbReference type="ARBA" id="ARBA00002724"/>
    </source>
</evidence>
<dbReference type="EMBL" id="CP009888">
    <property type="protein sequence ID" value="AIY64293.1"/>
    <property type="molecule type" value="Genomic_DNA"/>
</dbReference>
<dbReference type="PRINTS" id="PR02008">
    <property type="entry name" value="RCMTFAMILY"/>
</dbReference>
<dbReference type="AlphaFoldDB" id="A0A0A7ECQ4"/>
<dbReference type="InterPro" id="IPR001678">
    <property type="entry name" value="MeTrfase_RsmB-F_NOP2_dom"/>
</dbReference>
<keyword evidence="16" id="KW-1185">Reference proteome</keyword>
<keyword evidence="6 13" id="KW-0489">Methyltransferase</keyword>
<dbReference type="CDD" id="cd02440">
    <property type="entry name" value="AdoMet_MTases"/>
    <property type="match status" value="1"/>
</dbReference>
<dbReference type="SUPFAM" id="SSF53335">
    <property type="entry name" value="S-adenosyl-L-methionine-dependent methyltransferases"/>
    <property type="match status" value="1"/>
</dbReference>
<comment type="subcellular location">
    <subcellularLocation>
        <location evidence="2">Cytoplasm</location>
    </subcellularLocation>
</comment>
<evidence type="ECO:0000256" key="9">
    <source>
        <dbReference type="ARBA" id="ARBA00022884"/>
    </source>
</evidence>
<keyword evidence="9 13" id="KW-0694">RNA-binding</keyword>
<feature type="binding site" evidence="13">
    <location>
        <position position="322"/>
    </location>
    <ligand>
        <name>S-adenosyl-L-methionine</name>
        <dbReference type="ChEBI" id="CHEBI:59789"/>
    </ligand>
</feature>
<evidence type="ECO:0000256" key="7">
    <source>
        <dbReference type="ARBA" id="ARBA00022679"/>
    </source>
</evidence>
<dbReference type="GO" id="GO:0006355">
    <property type="term" value="P:regulation of DNA-templated transcription"/>
    <property type="evidence" value="ECO:0007669"/>
    <property type="project" value="InterPro"/>
</dbReference>
<dbReference type="GO" id="GO:0009383">
    <property type="term" value="F:rRNA (cytosine-C5-)-methyltransferase activity"/>
    <property type="evidence" value="ECO:0007669"/>
    <property type="project" value="TreeGrafter"/>
</dbReference>
<dbReference type="InterPro" id="IPR023267">
    <property type="entry name" value="RCMT"/>
</dbReference>
<dbReference type="PANTHER" id="PTHR22807:SF61">
    <property type="entry name" value="NOL1_NOP2_SUN FAMILY PROTEIN _ ANTITERMINATION NUSB DOMAIN-CONTAINING PROTEIN"/>
    <property type="match status" value="1"/>
</dbReference>
<organism evidence="15 16">
    <name type="scientific">Pseudoalteromonas piratica</name>
    <dbReference type="NCBI Taxonomy" id="1348114"/>
    <lineage>
        <taxon>Bacteria</taxon>
        <taxon>Pseudomonadati</taxon>
        <taxon>Pseudomonadota</taxon>
        <taxon>Gammaproteobacteria</taxon>
        <taxon>Alteromonadales</taxon>
        <taxon>Pseudoalteromonadaceae</taxon>
        <taxon>Pseudoalteromonas</taxon>
    </lineage>
</organism>
<dbReference type="RefSeq" id="WP_038638748.1">
    <property type="nucleotide sequence ID" value="NZ_CP009888.1"/>
</dbReference>
<dbReference type="GO" id="GO:0070475">
    <property type="term" value="P:rRNA base methylation"/>
    <property type="evidence" value="ECO:0007669"/>
    <property type="project" value="TreeGrafter"/>
</dbReference>
<keyword evidence="5" id="KW-0698">rRNA processing</keyword>
<evidence type="ECO:0000256" key="10">
    <source>
        <dbReference type="ARBA" id="ARBA00030399"/>
    </source>
</evidence>
<dbReference type="HOGENOM" id="CLU_005316_0_4_6"/>
<feature type="binding site" evidence="13">
    <location>
        <position position="303"/>
    </location>
    <ligand>
        <name>S-adenosyl-L-methionine</name>
        <dbReference type="ChEBI" id="CHEBI:59789"/>
    </ligand>
</feature>
<evidence type="ECO:0000259" key="14">
    <source>
        <dbReference type="PROSITE" id="PS51686"/>
    </source>
</evidence>
<dbReference type="InterPro" id="IPR049560">
    <property type="entry name" value="MeTrfase_RsmB-F_NOP2_cat"/>
</dbReference>
<keyword evidence="4" id="KW-0963">Cytoplasm</keyword>